<protein>
    <submittedName>
        <fullName evidence="1">Uncharacterized protein</fullName>
    </submittedName>
</protein>
<evidence type="ECO:0000313" key="2">
    <source>
        <dbReference type="Proteomes" id="UP000008467"/>
    </source>
</evidence>
<reference evidence="1 2" key="1">
    <citation type="journal article" date="2011" name="J. Bacteriol.">
        <title>Complete genome sequence of the cellulose-degrading bacterium Cellulosilyticum lentocellum.</title>
        <authorList>
            <consortium name="US DOE Joint Genome Institute"/>
            <person name="Miller D.A."/>
            <person name="Suen G."/>
            <person name="Bruce D."/>
            <person name="Copeland A."/>
            <person name="Cheng J.F."/>
            <person name="Detter C."/>
            <person name="Goodwin L.A."/>
            <person name="Han C.S."/>
            <person name="Hauser L.J."/>
            <person name="Land M.L."/>
            <person name="Lapidus A."/>
            <person name="Lucas S."/>
            <person name="Meincke L."/>
            <person name="Pitluck S."/>
            <person name="Tapia R."/>
            <person name="Teshima H."/>
            <person name="Woyke T."/>
            <person name="Fox B.G."/>
            <person name="Angert E.R."/>
            <person name="Currie C.R."/>
        </authorList>
    </citation>
    <scope>NUCLEOTIDE SEQUENCE [LARGE SCALE GENOMIC DNA]</scope>
    <source>
        <strain evidence="2">ATCC 49066 / DSM 5427 / NCIMB 11756 / RHM5</strain>
    </source>
</reference>
<keyword evidence="2" id="KW-1185">Reference proteome</keyword>
<dbReference type="AlphaFoldDB" id="F2JP53"/>
<organism evidence="1 2">
    <name type="scientific">Cellulosilyticum lentocellum (strain ATCC 49066 / DSM 5427 / NCIMB 11756 / RHM5)</name>
    <name type="common">Clostridium lentocellum</name>
    <dbReference type="NCBI Taxonomy" id="642492"/>
    <lineage>
        <taxon>Bacteria</taxon>
        <taxon>Bacillati</taxon>
        <taxon>Bacillota</taxon>
        <taxon>Clostridia</taxon>
        <taxon>Lachnospirales</taxon>
        <taxon>Cellulosilyticaceae</taxon>
        <taxon>Cellulosilyticum</taxon>
    </lineage>
</organism>
<name>F2JP53_CELLD</name>
<dbReference type="eggNOG" id="ENOG5033XMS">
    <property type="taxonomic scope" value="Bacteria"/>
</dbReference>
<dbReference type="Proteomes" id="UP000008467">
    <property type="component" value="Chromosome"/>
</dbReference>
<dbReference type="HOGENOM" id="CLU_1438827_0_0_9"/>
<dbReference type="EMBL" id="CP002582">
    <property type="protein sequence ID" value="ADZ84792.1"/>
    <property type="molecule type" value="Genomic_DNA"/>
</dbReference>
<sequence length="194" mass="22247">MMSNSSEIIRIYQDSFKVNVYTVSPFRMIGLINVDIKYPYGIEKVTLAFYSSSGTNSGKIKDLWYPIVGIKTTTGPFTEFTDYLNFVLSYTTKDGFAKHGWLAKSLFFYAKTHDASKLRGFANGKYYDSLLKISKTLRNLYDIGRFHHLTSLTPTLLNSAVTSHKIYSGNKHTQKENYEKYIEDIFTHAKPNQV</sequence>
<accession>F2JP53</accession>
<proteinExistence type="predicted"/>
<dbReference type="STRING" id="642492.Clole_3097"/>
<dbReference type="KEGG" id="cle:Clole_3097"/>
<evidence type="ECO:0000313" key="1">
    <source>
        <dbReference type="EMBL" id="ADZ84792.1"/>
    </source>
</evidence>
<gene>
    <name evidence="1" type="ordered locus">Clole_3097</name>
</gene>